<comment type="similarity">
    <text evidence="6">Belongs to the ABC-4 integral membrane protein family.</text>
</comment>
<dbReference type="OrthoDB" id="3543912at2"/>
<evidence type="ECO:0000256" key="2">
    <source>
        <dbReference type="ARBA" id="ARBA00022475"/>
    </source>
</evidence>
<accession>A0A6P2C5S8</accession>
<keyword evidence="10" id="KW-1185">Reference proteome</keyword>
<dbReference type="InterPro" id="IPR003838">
    <property type="entry name" value="ABC3_permease_C"/>
</dbReference>
<reference evidence="9 10" key="1">
    <citation type="submission" date="2018-11" db="EMBL/GenBank/DDBJ databases">
        <title>Trebonia kvetii gen.nov., sp.nov., a novel acidophilic actinobacterium, and proposal of the new actinobacterial family Treboniaceae fam. nov.</title>
        <authorList>
            <person name="Rapoport D."/>
            <person name="Sagova-Mareckova M."/>
            <person name="Sedlacek I."/>
            <person name="Provaznik J."/>
            <person name="Kralova S."/>
            <person name="Pavlinic D."/>
            <person name="Benes V."/>
            <person name="Kopecky J."/>
        </authorList>
    </citation>
    <scope>NUCLEOTIDE SEQUENCE [LARGE SCALE GENOMIC DNA]</scope>
    <source>
        <strain evidence="9 10">15Tr583</strain>
    </source>
</reference>
<dbReference type="Proteomes" id="UP000460272">
    <property type="component" value="Unassembled WGS sequence"/>
</dbReference>
<feature type="transmembrane region" description="Helical" evidence="7">
    <location>
        <begin position="923"/>
        <end position="945"/>
    </location>
</feature>
<gene>
    <name evidence="9" type="ORF">EAS64_13070</name>
</gene>
<feature type="domain" description="ABC3 transporter permease C-terminal" evidence="8">
    <location>
        <begin position="420"/>
        <end position="528"/>
    </location>
</feature>
<evidence type="ECO:0000256" key="3">
    <source>
        <dbReference type="ARBA" id="ARBA00022692"/>
    </source>
</evidence>
<feature type="transmembrane region" description="Helical" evidence="7">
    <location>
        <begin position="835"/>
        <end position="854"/>
    </location>
</feature>
<dbReference type="PANTHER" id="PTHR30572:SF4">
    <property type="entry name" value="ABC TRANSPORTER PERMEASE YTRF"/>
    <property type="match status" value="1"/>
</dbReference>
<name>A0A6P2C5S8_9ACTN</name>
<feature type="transmembrane region" description="Helical" evidence="7">
    <location>
        <begin position="880"/>
        <end position="903"/>
    </location>
</feature>
<dbReference type="EMBL" id="RPFW01000002">
    <property type="protein sequence ID" value="TVZ05471.1"/>
    <property type="molecule type" value="Genomic_DNA"/>
</dbReference>
<evidence type="ECO:0000256" key="7">
    <source>
        <dbReference type="SAM" id="Phobius"/>
    </source>
</evidence>
<dbReference type="InterPro" id="IPR050250">
    <property type="entry name" value="Macrolide_Exporter_MacB"/>
</dbReference>
<protein>
    <submittedName>
        <fullName evidence="9">ABC transporter permease</fullName>
    </submittedName>
</protein>
<feature type="transmembrane region" description="Helical" evidence="7">
    <location>
        <begin position="591"/>
        <end position="616"/>
    </location>
</feature>
<dbReference type="GO" id="GO:0005886">
    <property type="term" value="C:plasma membrane"/>
    <property type="evidence" value="ECO:0007669"/>
    <property type="project" value="UniProtKB-SubCell"/>
</dbReference>
<comment type="caution">
    <text evidence="9">The sequence shown here is derived from an EMBL/GenBank/DDBJ whole genome shotgun (WGS) entry which is preliminary data.</text>
</comment>
<dbReference type="RefSeq" id="WP_145853172.1">
    <property type="nucleotide sequence ID" value="NZ_RPFW01000002.1"/>
</dbReference>
<proteinExistence type="inferred from homology"/>
<keyword evidence="5 7" id="KW-0472">Membrane</keyword>
<keyword evidence="4 7" id="KW-1133">Transmembrane helix</keyword>
<feature type="domain" description="ABC3 transporter permease C-terminal" evidence="8">
    <location>
        <begin position="836"/>
        <end position="953"/>
    </location>
</feature>
<keyword evidence="3 7" id="KW-0812">Transmembrane</keyword>
<evidence type="ECO:0000313" key="9">
    <source>
        <dbReference type="EMBL" id="TVZ05471.1"/>
    </source>
</evidence>
<dbReference type="AlphaFoldDB" id="A0A6P2C5S8"/>
<feature type="transmembrane region" description="Helical" evidence="7">
    <location>
        <begin position="415"/>
        <end position="438"/>
    </location>
</feature>
<evidence type="ECO:0000256" key="1">
    <source>
        <dbReference type="ARBA" id="ARBA00004651"/>
    </source>
</evidence>
<feature type="transmembrane region" description="Helical" evidence="7">
    <location>
        <begin position="118"/>
        <end position="140"/>
    </location>
</feature>
<organism evidence="9 10">
    <name type="scientific">Trebonia kvetii</name>
    <dbReference type="NCBI Taxonomy" id="2480626"/>
    <lineage>
        <taxon>Bacteria</taxon>
        <taxon>Bacillati</taxon>
        <taxon>Actinomycetota</taxon>
        <taxon>Actinomycetes</taxon>
        <taxon>Streptosporangiales</taxon>
        <taxon>Treboniaceae</taxon>
        <taxon>Trebonia</taxon>
    </lineage>
</organism>
<feature type="transmembrane region" description="Helical" evidence="7">
    <location>
        <begin position="507"/>
        <end position="527"/>
    </location>
</feature>
<evidence type="ECO:0000256" key="5">
    <source>
        <dbReference type="ARBA" id="ARBA00023136"/>
    </source>
</evidence>
<dbReference type="Pfam" id="PF02687">
    <property type="entry name" value="FtsX"/>
    <property type="match status" value="2"/>
</dbReference>
<dbReference type="PANTHER" id="PTHR30572">
    <property type="entry name" value="MEMBRANE COMPONENT OF TRANSPORTER-RELATED"/>
    <property type="match status" value="1"/>
</dbReference>
<sequence length="962" mass="99172">MATVWMRLRADMRARWRVMLGLALLRGLVGGAALTAAAGARRTETAYPRLLAWANASQVTVIVTDADSKPQAGVPPGATAMLLAGAAQDHCPPGVCTVTADQRPGEIKNYTGIRDTPLLLGLVLAVLAVGTLIHVLVTGVRRRRRDLAVLKALGCTRWRPLLGLALLLGLLGGVVLAAAAGARRTDTAYPRSLAWANASQMDIVPQGTGQHGYFDALAKLPQVQSMATGQLFQAALPSHRQTPVQLISSLDGGYGTRVDRARILAGHLFNENTAGQAMINQAMAAAEHLRPGDKVRVLGVPNSQKTGTPDYSKAAILTFTVTAIVTLDPEMDITDGGYGAPAVLVTAPFTATSMAGALSFGTLAAVRLVPGTSVTRFIATASALAVKYKGTLGRIDVISQADQVTALEQAARPQAVALAAFAALAGLIALAVLSQLLSRQLALEAAEFPVLRAFGATRGTLVAISLARLAIVTVTGAIFALGIAVAASPLMPIGPARAVEPAPGVEVNLAILGAGVAMITLLPLLVLSPVAWRTATRAAGPLGVAEPGSRRGRPSRLAALLTRTGSVPGSIGVRLAFEPGRGRTAVPVRSALAGSIIAVAAVAAAVVFGTSLVMLIGTPTEYGQNWDAVTDLGFGGVTPQMADQFLAASPAVATYDAGDYGQVTINHKSVAAISLAEGSGYLTLLAGRGPRGPGEIALGARTLSGLGLRLGQTIQVTANHENSRTPDETTAMKIVGVVVLPRFARGTFAPTGLGTGAVVTASVLSEPDLTTGCPRSPCYNFFLLRYRPGTDMAAQEAGLTKALRASGCPIGSCDTTGDQRPAEIRNYASVRNVPLVLGAVLVLLAVATIAHVLLTSVRRRRRDLAVLKTLGCTRGQVQRLVAWEATALATAALLAGIPLGVLAGRQAWAFFANTAGVAPGPDVPLPLILLAIPATLLLANLIAAWPGWTAARIRPAVALRAE</sequence>
<evidence type="ECO:0000259" key="8">
    <source>
        <dbReference type="Pfam" id="PF02687"/>
    </source>
</evidence>
<evidence type="ECO:0000256" key="4">
    <source>
        <dbReference type="ARBA" id="ARBA00022989"/>
    </source>
</evidence>
<feature type="transmembrane region" description="Helical" evidence="7">
    <location>
        <begin position="459"/>
        <end position="487"/>
    </location>
</feature>
<dbReference type="GO" id="GO:0022857">
    <property type="term" value="F:transmembrane transporter activity"/>
    <property type="evidence" value="ECO:0007669"/>
    <property type="project" value="TreeGrafter"/>
</dbReference>
<evidence type="ECO:0000256" key="6">
    <source>
        <dbReference type="ARBA" id="ARBA00038076"/>
    </source>
</evidence>
<comment type="subcellular location">
    <subcellularLocation>
        <location evidence="1">Cell membrane</location>
        <topology evidence="1">Multi-pass membrane protein</topology>
    </subcellularLocation>
</comment>
<feature type="transmembrane region" description="Helical" evidence="7">
    <location>
        <begin position="161"/>
        <end position="182"/>
    </location>
</feature>
<keyword evidence="2" id="KW-1003">Cell membrane</keyword>
<evidence type="ECO:0000313" key="10">
    <source>
        <dbReference type="Proteomes" id="UP000460272"/>
    </source>
</evidence>